<evidence type="ECO:0000256" key="1">
    <source>
        <dbReference type="SAM" id="Phobius"/>
    </source>
</evidence>
<dbReference type="Pfam" id="PF07314">
    <property type="entry name" value="Lit"/>
    <property type="match status" value="1"/>
</dbReference>
<accession>G5K2J7</accession>
<dbReference type="eggNOG" id="COG4478">
    <property type="taxonomic scope" value="Bacteria"/>
</dbReference>
<keyword evidence="1" id="KW-1133">Transmembrane helix</keyword>
<dbReference type="EMBL" id="AEUX02000006">
    <property type="protein sequence ID" value="EHI69684.1"/>
    <property type="molecule type" value="Genomic_DNA"/>
</dbReference>
<organism evidence="2 3">
    <name type="scientific">Streptococcus ictaluri 707-05</name>
    <dbReference type="NCBI Taxonomy" id="764299"/>
    <lineage>
        <taxon>Bacteria</taxon>
        <taxon>Bacillati</taxon>
        <taxon>Bacillota</taxon>
        <taxon>Bacilli</taxon>
        <taxon>Lactobacillales</taxon>
        <taxon>Streptococcaceae</taxon>
        <taxon>Streptococcus</taxon>
    </lineage>
</organism>
<proteinExistence type="predicted"/>
<dbReference type="AlphaFoldDB" id="G5K2J7"/>
<reference evidence="2 3" key="1">
    <citation type="journal article" date="2014" name="Int. J. Syst. Evol. Microbiol.">
        <title>Phylogenomics and the dynamic genome evolution of the genus Streptococcus.</title>
        <authorList>
            <consortium name="The Broad Institute Genome Sequencing Platform"/>
            <person name="Richards V.P."/>
            <person name="Palmer S.R."/>
            <person name="Pavinski Bitar P.D."/>
            <person name="Qin X."/>
            <person name="Weinstock G.M."/>
            <person name="Highlander S.K."/>
            <person name="Town C.D."/>
            <person name="Burne R.A."/>
            <person name="Stanhope M.J."/>
        </authorList>
    </citation>
    <scope>NUCLEOTIDE SEQUENCE [LARGE SCALE GENOMIC DNA]</scope>
    <source>
        <strain evidence="2 3">707-05</strain>
    </source>
</reference>
<keyword evidence="1" id="KW-0812">Transmembrane</keyword>
<evidence type="ECO:0000313" key="3">
    <source>
        <dbReference type="Proteomes" id="UP000003330"/>
    </source>
</evidence>
<dbReference type="Proteomes" id="UP000003330">
    <property type="component" value="Unassembled WGS sequence"/>
</dbReference>
<keyword evidence="3" id="KW-1185">Reference proteome</keyword>
<feature type="transmembrane region" description="Helical" evidence="1">
    <location>
        <begin position="90"/>
        <end position="110"/>
    </location>
</feature>
<evidence type="ECO:0000313" key="2">
    <source>
        <dbReference type="EMBL" id="EHI69684.1"/>
    </source>
</evidence>
<feature type="transmembrane region" description="Helical" evidence="1">
    <location>
        <begin position="180"/>
        <end position="201"/>
    </location>
</feature>
<dbReference type="STRING" id="764299.STRIC_1009"/>
<comment type="caution">
    <text evidence="2">The sequence shown here is derived from an EMBL/GenBank/DDBJ whole genome shotgun (WGS) entry which is preliminary data.</text>
</comment>
<dbReference type="NCBIfam" id="TIGR01906">
    <property type="entry name" value="integ_TIGR01906"/>
    <property type="match status" value="1"/>
</dbReference>
<feature type="transmembrane region" description="Helical" evidence="1">
    <location>
        <begin position="131"/>
        <end position="156"/>
    </location>
</feature>
<gene>
    <name evidence="2" type="ORF">STRIC_1009</name>
</gene>
<sequence length="212" mass="24887">MMKEKVLLFMTWLWLLSGAVLATIYLAWLAYPLVIDHLKIDQVVLMTPKSIWFNFNTLMVYLTNPSVSKLHLASFSSSFEGLSHFKDVKWLFRFCQLVFLSLSVPSVRFLRRQRGQADSFTLRSFFLKAALLPILIAFMALFIGFDQFFILFHHILFAGKTNWTFDPLRDPVIWILPETFFMYCFIAFFIIYEVFMCGIIVTNGIKRPQKSF</sequence>
<name>G5K2J7_9STRE</name>
<protein>
    <submittedName>
        <fullName evidence="2">TIGR01906 family protein</fullName>
    </submittedName>
</protein>
<dbReference type="InterPro" id="IPR010178">
    <property type="entry name" value="Lit"/>
</dbReference>
<keyword evidence="1" id="KW-0472">Membrane</keyword>